<dbReference type="EMBL" id="CP013200">
    <property type="protein sequence ID" value="ALO67203.1"/>
    <property type="molecule type" value="Genomic_DNA"/>
</dbReference>
<evidence type="ECO:0000256" key="2">
    <source>
        <dbReference type="ARBA" id="ARBA00022448"/>
    </source>
</evidence>
<comment type="similarity">
    <text evidence="1">Belongs to the ABC transporter superfamily.</text>
</comment>
<dbReference type="RefSeq" id="WP_062289548.1">
    <property type="nucleotide sequence ID" value="NZ_CP013200.1"/>
</dbReference>
<dbReference type="Pfam" id="PF00005">
    <property type="entry name" value="ABC_tran"/>
    <property type="match status" value="2"/>
</dbReference>
<keyword evidence="4 7" id="KW-0067">ATP-binding</keyword>
<dbReference type="SUPFAM" id="SSF52540">
    <property type="entry name" value="P-loop containing nucleoside triphosphate hydrolases"/>
    <property type="match status" value="2"/>
</dbReference>
<evidence type="ECO:0000256" key="1">
    <source>
        <dbReference type="ARBA" id="ARBA00005417"/>
    </source>
</evidence>
<protein>
    <submittedName>
        <fullName evidence="7">ABC transporter ATP-binding protein</fullName>
    </submittedName>
</protein>
<feature type="domain" description="ABC transporter" evidence="6">
    <location>
        <begin position="298"/>
        <end position="542"/>
    </location>
</feature>
<dbReference type="GO" id="GO:0005524">
    <property type="term" value="F:ATP binding"/>
    <property type="evidence" value="ECO:0007669"/>
    <property type="project" value="UniProtKB-KW"/>
</dbReference>
<dbReference type="Proteomes" id="UP000059574">
    <property type="component" value="Chromosome"/>
</dbReference>
<dbReference type="InterPro" id="IPR003439">
    <property type="entry name" value="ABC_transporter-like_ATP-bd"/>
</dbReference>
<evidence type="ECO:0000313" key="8">
    <source>
        <dbReference type="Proteomes" id="UP000059574"/>
    </source>
</evidence>
<dbReference type="PANTHER" id="PTHR43776">
    <property type="entry name" value="TRANSPORT ATP-BINDING PROTEIN"/>
    <property type="match status" value="1"/>
</dbReference>
<dbReference type="AlphaFoldDB" id="A0A0S2M0B9"/>
<dbReference type="PROSITE" id="PS50893">
    <property type="entry name" value="ABC_TRANSPORTER_2"/>
    <property type="match status" value="2"/>
</dbReference>
<evidence type="ECO:0000259" key="6">
    <source>
        <dbReference type="PROSITE" id="PS50893"/>
    </source>
</evidence>
<dbReference type="OrthoDB" id="4008250at2"/>
<gene>
    <name evidence="7" type="ORF">AS189_12705</name>
</gene>
<dbReference type="InterPro" id="IPR013563">
    <property type="entry name" value="Oligopep_ABC_C"/>
</dbReference>
<dbReference type="SMART" id="SM00382">
    <property type="entry name" value="AAA"/>
    <property type="match status" value="2"/>
</dbReference>
<evidence type="ECO:0000256" key="5">
    <source>
        <dbReference type="SAM" id="MobiDB-lite"/>
    </source>
</evidence>
<feature type="region of interest" description="Disordered" evidence="5">
    <location>
        <begin position="267"/>
        <end position="287"/>
    </location>
</feature>
<dbReference type="GO" id="GO:0016887">
    <property type="term" value="F:ATP hydrolysis activity"/>
    <property type="evidence" value="ECO:0007669"/>
    <property type="project" value="InterPro"/>
</dbReference>
<dbReference type="PROSITE" id="PS00211">
    <property type="entry name" value="ABC_TRANSPORTER_1"/>
    <property type="match status" value="2"/>
</dbReference>
<dbReference type="GO" id="GO:0015833">
    <property type="term" value="P:peptide transport"/>
    <property type="evidence" value="ECO:0007669"/>
    <property type="project" value="InterPro"/>
</dbReference>
<dbReference type="NCBIfam" id="NF008453">
    <property type="entry name" value="PRK11308.1"/>
    <property type="match status" value="2"/>
</dbReference>
<dbReference type="PANTHER" id="PTHR43776:SF7">
    <property type="entry name" value="D,D-DIPEPTIDE TRANSPORT ATP-BINDING PROTEIN DDPF-RELATED"/>
    <property type="match status" value="1"/>
</dbReference>
<evidence type="ECO:0000256" key="3">
    <source>
        <dbReference type="ARBA" id="ARBA00022741"/>
    </source>
</evidence>
<dbReference type="Pfam" id="PF08352">
    <property type="entry name" value="oligo_HPY"/>
    <property type="match status" value="2"/>
</dbReference>
<sequence length="556" mass="58481">MSATAPLLRVKDLDVSFGGNSVVNGISFTVHPGECLALVGESGSGKSVTARSLIGLAGPGSRVRATALDIAGRDARNFSQRSWRSLRGKEVGFILQDALTSLDPLRTVGKEIDDALRLHSSGSGSQRAARVVELLEAVGLDNPLRRASQRSGELSGGMRQRALIASAIALDPLLIIADEPTTALDATIAASVMELLGDLRRAGSAMLLISHDLATVSRVADSIAVMAAGRIVESGPREQIINSPQHPYTRALLAAAPAGKPRFAKLSPASTHPTPAPLQPEQATANKGGEDGVVLPVLSARGLAKNFPLSKTEDFRAVHNVNFDLLPGQTLGVVGESGSGKTTTARMALGLLRPDAGTVELLGGPWSQVPESARRSRRSSLGAVYQDPLSSFDPRLSAEAILADALSFGATRNPRAFKQQILELLGLVGLAPDLAQRRPTTLSGGQRQRLAIARALAAKPKVLICDEPVSALDVSVQAQVLDLLDELQQRLGLSYLLISHDLAVIRHMSDHVLVMRTGEVVESGATESVFTAPAHEYTRSLLAAAPPSLSSMEQLG</sequence>
<accession>A0A0S2M0B9</accession>
<feature type="domain" description="ABC transporter" evidence="6">
    <location>
        <begin position="8"/>
        <end position="253"/>
    </location>
</feature>
<reference evidence="8" key="1">
    <citation type="submission" date="2015-11" db="EMBL/GenBank/DDBJ databases">
        <authorList>
            <person name="Kumar R."/>
            <person name="Singh D."/>
            <person name="Swarnkar M.K."/>
            <person name="Singh A.K."/>
            <person name="Kumar S."/>
        </authorList>
    </citation>
    <scope>NUCLEOTIDE SEQUENCE [LARGE SCALE GENOMIC DNA]</scope>
    <source>
        <strain evidence="8">ERGS4:06</strain>
    </source>
</reference>
<evidence type="ECO:0000256" key="4">
    <source>
        <dbReference type="ARBA" id="ARBA00022840"/>
    </source>
</evidence>
<name>A0A0S2M0B9_9MICC</name>
<dbReference type="Gene3D" id="3.40.50.300">
    <property type="entry name" value="P-loop containing nucleotide triphosphate hydrolases"/>
    <property type="match status" value="2"/>
</dbReference>
<dbReference type="GO" id="GO:0055085">
    <property type="term" value="P:transmembrane transport"/>
    <property type="evidence" value="ECO:0007669"/>
    <property type="project" value="UniProtKB-ARBA"/>
</dbReference>
<dbReference type="InterPro" id="IPR050319">
    <property type="entry name" value="ABC_transp_ATP-bind"/>
</dbReference>
<organism evidence="7 8">
    <name type="scientific">Arthrobacter alpinus</name>
    <dbReference type="NCBI Taxonomy" id="656366"/>
    <lineage>
        <taxon>Bacteria</taxon>
        <taxon>Bacillati</taxon>
        <taxon>Actinomycetota</taxon>
        <taxon>Actinomycetes</taxon>
        <taxon>Micrococcales</taxon>
        <taxon>Micrococcaceae</taxon>
        <taxon>Arthrobacter</taxon>
    </lineage>
</organism>
<reference evidence="7 8" key="2">
    <citation type="journal article" date="2016" name="J. Biotechnol.">
        <title>Complete genome sequence of Arthrobacter alpinus ERGS4:06, a yellow pigmented bacterium tolerant to cold and radiations isolated from Sikkim Himalaya.</title>
        <authorList>
            <person name="Kumar R."/>
            <person name="Singh D."/>
            <person name="Swarnkar M.K."/>
            <person name="Singh A.K."/>
            <person name="Kumar S."/>
        </authorList>
    </citation>
    <scope>NUCLEOTIDE SEQUENCE [LARGE SCALE GENOMIC DNA]</scope>
    <source>
        <strain evidence="7 8">ERGS4:06</strain>
    </source>
</reference>
<dbReference type="InterPro" id="IPR003593">
    <property type="entry name" value="AAA+_ATPase"/>
</dbReference>
<dbReference type="InterPro" id="IPR017871">
    <property type="entry name" value="ABC_transporter-like_CS"/>
</dbReference>
<keyword evidence="2" id="KW-0813">Transport</keyword>
<dbReference type="InterPro" id="IPR027417">
    <property type="entry name" value="P-loop_NTPase"/>
</dbReference>
<keyword evidence="3" id="KW-0547">Nucleotide-binding</keyword>
<evidence type="ECO:0000313" key="7">
    <source>
        <dbReference type="EMBL" id="ALO67203.1"/>
    </source>
</evidence>
<dbReference type="CDD" id="cd03257">
    <property type="entry name" value="ABC_NikE_OppD_transporters"/>
    <property type="match status" value="2"/>
</dbReference>
<proteinExistence type="inferred from homology"/>